<dbReference type="CDD" id="cd01647">
    <property type="entry name" value="RT_LTR"/>
    <property type="match status" value="1"/>
</dbReference>
<keyword evidence="1" id="KW-0863">Zinc-finger</keyword>
<feature type="region of interest" description="Disordered" evidence="2">
    <location>
        <begin position="1131"/>
        <end position="1162"/>
    </location>
</feature>
<dbReference type="InterPro" id="IPR005162">
    <property type="entry name" value="Retrotrans_gag_dom"/>
</dbReference>
<dbReference type="InterPro" id="IPR043502">
    <property type="entry name" value="DNA/RNA_pol_sf"/>
</dbReference>
<reference evidence="6" key="1">
    <citation type="journal article" date="2019" name="Sci. Rep.">
        <title>Draft genome of Tanacetum cinerariifolium, the natural source of mosquito coil.</title>
        <authorList>
            <person name="Yamashiro T."/>
            <person name="Shiraishi A."/>
            <person name="Satake H."/>
            <person name="Nakayama K."/>
        </authorList>
    </citation>
    <scope>NUCLEOTIDE SEQUENCE</scope>
</reference>
<sequence>MVDERHKEVQKASTSKGAESPIGDAICCESENESSFNSEGTKALRSMINKQVGKAIKNVIPFYISQTTDNLKKVILKELEGFNKGGMMNDSRNEMETYHDFTACDVPKFDGTLDLIACTKWLSAVEGAFHTSCCKEKNKVNFASNFLRDSAKMWWEGKNCEKGEEWIGTCTWKEFKEMFTTEYAPVEEVDKIQEEFQTITQTNETVNEMWKKFNDLIRYCPEYHGNEKLKVEKFQRMIRDEIREVISPFKCTTLEDLLSRAHLRESDLLRKKNKETKRRLEFKDGSMRICIDYRELNKVMVKNVYPLPRIDDLFDQLQGARWFLKIYLLSGYHQLKVREEDIPKTDFRIRYGHYEFMVMPFGLTNAPEIFMGLMNRVCRSMLDKSIIVFIDDILVYSKSKKEHEAHLREVLETLRKERLYAKFEKCEFWLQAIQFLSHVVNSKGSRELARTDVVLATTEKIEIIYERLKEAQDRKCIADESSVIALDEVEISPELTFQEEPVAILERKSRQLCNKEIPLVKVEWKHRKGTSIRWEPEEKIRIRFMATSIISISSDSLEESVESSTSRKVAAAIVAFPTEVLDLDVHSTSETDPFEDLSSLDHAPATPIIYLFLHSSDSSKAFDDSSGGGSFESLSSLDSHEVVARWRDKVASRSISSSSPSSSSTHSLPFSNIGSPTPSNRKGFHSLSSSPPRKRHRASSYLSSSYSPGSTAYDLPAPYRFIDPHLVRNPQDNEAYRRWRAAPLSIVYPPTTFESSSRDFSSDLSTSLFERPPHSSATHSPAPSSSAGPSRKRCRSSTTSVPLATPTPGALSPARVDLLPPRKRIRGFLAVSSLEDGSKGSIEVGSEQDIDSDVMADIKADIAAEGKVDDEIKVETEVGLERDDKAKDEAESSDKGTIEIEVDRFVELKMHADSLVSASDEGSKENFEIGLDVVIQELTMTITRSRMTLEAIKEMITRCVAEALAEQEANHNLGPIVESENGDDNENRIGGGHRNGNRGCGNGNGNQGVNTGGTRIAARECTYKEFLNCQPFNFNGTEGAAGLARWFEKIESVFHISNCPPKTIETEAAYALTWTKLMKLMTEMVPEEEDRVERYIWGLPDNIQQNVTSFAPIRLQDAVRIANNLIDQKVHTNPARQVDNKRKWESESRDNHAPQQPFRRPDVARAYTAENNERSGYAGSYPYCNKCRLYHAVPCIVKCTNCKKTSNMARDCKNQAATTNQRALVYNQRASVYNQRTPVNNHRALVANHRVSVTCYECGRRGHYHHNCLKVKNQNRGNQTINTKARGRAFTLGGGENNKVSNVVTGTFLINSRYASMLFDSGVDRSFMSTTFSSLIDVVPTTLDVSYAIELADGKVVESDIILRGCTLNFLNHPFNIDLMTVELGSFDIITGIDWLSKYHALIVCDEKVVQILYRIKVLPIHGDGNNGASNSRLSIISCTKTHKYIQKGCHVFLAQVMEKKTEDKSEEKRLEDVQFLGHVIDSEGIHVDSAKIKSIKDRTSPKQSWVPRSGGLRDLIMNESHKSKYSIHPGFDKMYHDLKKLYRWPNMKAEIATFVKVRDSQLTRPKIIHETTEKIIQIKSQIQAARDRQKSYADRVICFGKRGKLNSRYIGPFKILAKAAIRIVLASRALIITFTISLIIVHSVLA</sequence>
<keyword evidence="1" id="KW-0479">Metal-binding</keyword>
<feature type="region of interest" description="Disordered" evidence="2">
    <location>
        <begin position="654"/>
        <end position="708"/>
    </location>
</feature>
<accession>A0A699GWL1</accession>
<dbReference type="PANTHER" id="PTHR24559">
    <property type="entry name" value="TRANSPOSON TY3-I GAG-POL POLYPROTEIN"/>
    <property type="match status" value="1"/>
</dbReference>
<evidence type="ECO:0000259" key="4">
    <source>
        <dbReference type="PROSITE" id="PS50158"/>
    </source>
</evidence>
<dbReference type="InterPro" id="IPR053134">
    <property type="entry name" value="RNA-dir_DNA_polymerase"/>
</dbReference>
<dbReference type="InterPro" id="IPR021109">
    <property type="entry name" value="Peptidase_aspartic_dom_sf"/>
</dbReference>
<dbReference type="SMART" id="SM00343">
    <property type="entry name" value="ZnF_C2HC"/>
    <property type="match status" value="2"/>
</dbReference>
<keyword evidence="1" id="KW-0862">Zinc</keyword>
<dbReference type="SUPFAM" id="SSF50630">
    <property type="entry name" value="Acid proteases"/>
    <property type="match status" value="1"/>
</dbReference>
<feature type="compositionally biased region" description="Polar residues" evidence="2">
    <location>
        <begin position="672"/>
        <end position="691"/>
    </location>
</feature>
<feature type="region of interest" description="Disordered" evidence="2">
    <location>
        <begin position="974"/>
        <end position="1006"/>
    </location>
</feature>
<dbReference type="Pfam" id="PF00078">
    <property type="entry name" value="RVT_1"/>
    <property type="match status" value="1"/>
</dbReference>
<dbReference type="Gene3D" id="3.30.70.270">
    <property type="match status" value="1"/>
</dbReference>
<evidence type="ECO:0000259" key="5">
    <source>
        <dbReference type="PROSITE" id="PS50878"/>
    </source>
</evidence>
<evidence type="ECO:0000256" key="2">
    <source>
        <dbReference type="SAM" id="MobiDB-lite"/>
    </source>
</evidence>
<dbReference type="GO" id="GO:0003676">
    <property type="term" value="F:nucleic acid binding"/>
    <property type="evidence" value="ECO:0007669"/>
    <property type="project" value="InterPro"/>
</dbReference>
<dbReference type="Gene3D" id="1.10.340.70">
    <property type="match status" value="1"/>
</dbReference>
<feature type="region of interest" description="Disordered" evidence="2">
    <location>
        <begin position="753"/>
        <end position="816"/>
    </location>
</feature>
<evidence type="ECO:0008006" key="7">
    <source>
        <dbReference type="Google" id="ProtNLM"/>
    </source>
</evidence>
<dbReference type="Pfam" id="PF08284">
    <property type="entry name" value="RVP_2"/>
    <property type="match status" value="1"/>
</dbReference>
<keyword evidence="3" id="KW-1133">Transmembrane helix</keyword>
<feature type="compositionally biased region" description="Low complexity" evidence="2">
    <location>
        <begin position="654"/>
        <end position="671"/>
    </location>
</feature>
<name>A0A699GWL1_TANCI</name>
<dbReference type="CDD" id="cd00303">
    <property type="entry name" value="retropepsin_like"/>
    <property type="match status" value="1"/>
</dbReference>
<comment type="caution">
    <text evidence="6">The sequence shown here is derived from an EMBL/GenBank/DDBJ whole genome shotgun (WGS) entry which is preliminary data.</text>
</comment>
<dbReference type="EMBL" id="BKCJ010057728">
    <property type="protein sequence ID" value="GEW42271.1"/>
    <property type="molecule type" value="Genomic_DNA"/>
</dbReference>
<feature type="compositionally biased region" description="Gly residues" evidence="2">
    <location>
        <begin position="989"/>
        <end position="1006"/>
    </location>
</feature>
<dbReference type="PANTHER" id="PTHR24559:SF456">
    <property type="entry name" value="NUCLEOTIDYLTRANSFERASE, RIBONUCLEASE H"/>
    <property type="match status" value="1"/>
</dbReference>
<dbReference type="InterPro" id="IPR041588">
    <property type="entry name" value="Integrase_H2C2"/>
</dbReference>
<keyword evidence="3" id="KW-0812">Transmembrane</keyword>
<dbReference type="Gene3D" id="3.10.10.10">
    <property type="entry name" value="HIV Type 1 Reverse Transcriptase, subunit A, domain 1"/>
    <property type="match status" value="1"/>
</dbReference>
<dbReference type="GO" id="GO:0008270">
    <property type="term" value="F:zinc ion binding"/>
    <property type="evidence" value="ECO:0007669"/>
    <property type="project" value="UniProtKB-KW"/>
</dbReference>
<proteinExistence type="predicted"/>
<evidence type="ECO:0000256" key="3">
    <source>
        <dbReference type="SAM" id="Phobius"/>
    </source>
</evidence>
<feature type="compositionally biased region" description="Basic and acidic residues" evidence="2">
    <location>
        <begin position="1"/>
        <end position="10"/>
    </location>
</feature>
<dbReference type="InterPro" id="IPR001878">
    <property type="entry name" value="Znf_CCHC"/>
</dbReference>
<evidence type="ECO:0000313" key="6">
    <source>
        <dbReference type="EMBL" id="GEW42271.1"/>
    </source>
</evidence>
<dbReference type="Gene3D" id="2.40.70.10">
    <property type="entry name" value="Acid Proteases"/>
    <property type="match status" value="1"/>
</dbReference>
<protein>
    <recommendedName>
        <fullName evidence="7">Reverse transcriptase domain-containing protein</fullName>
    </recommendedName>
</protein>
<dbReference type="InterPro" id="IPR000477">
    <property type="entry name" value="RT_dom"/>
</dbReference>
<feature type="compositionally biased region" description="Low complexity" evidence="2">
    <location>
        <begin position="762"/>
        <end position="789"/>
    </location>
</feature>
<dbReference type="PROSITE" id="PS50158">
    <property type="entry name" value="ZF_CCHC"/>
    <property type="match status" value="1"/>
</dbReference>
<feature type="domain" description="Reverse transcriptase" evidence="5">
    <location>
        <begin position="262"/>
        <end position="440"/>
    </location>
</feature>
<organism evidence="6">
    <name type="scientific">Tanacetum cinerariifolium</name>
    <name type="common">Dalmatian daisy</name>
    <name type="synonym">Chrysanthemum cinerariifolium</name>
    <dbReference type="NCBI Taxonomy" id="118510"/>
    <lineage>
        <taxon>Eukaryota</taxon>
        <taxon>Viridiplantae</taxon>
        <taxon>Streptophyta</taxon>
        <taxon>Embryophyta</taxon>
        <taxon>Tracheophyta</taxon>
        <taxon>Spermatophyta</taxon>
        <taxon>Magnoliopsida</taxon>
        <taxon>eudicotyledons</taxon>
        <taxon>Gunneridae</taxon>
        <taxon>Pentapetalae</taxon>
        <taxon>asterids</taxon>
        <taxon>campanulids</taxon>
        <taxon>Asterales</taxon>
        <taxon>Asteraceae</taxon>
        <taxon>Asteroideae</taxon>
        <taxon>Anthemideae</taxon>
        <taxon>Anthemidinae</taxon>
        <taxon>Tanacetum</taxon>
    </lineage>
</organism>
<feature type="transmembrane region" description="Helical" evidence="3">
    <location>
        <begin position="1624"/>
        <end position="1646"/>
    </location>
</feature>
<keyword evidence="3" id="KW-0472">Membrane</keyword>
<feature type="domain" description="CCHC-type" evidence="4">
    <location>
        <begin position="1255"/>
        <end position="1268"/>
    </location>
</feature>
<gene>
    <name evidence="6" type="ORF">Tci_214247</name>
</gene>
<dbReference type="PROSITE" id="PS50878">
    <property type="entry name" value="RT_POL"/>
    <property type="match status" value="1"/>
</dbReference>
<feature type="compositionally biased region" description="Basic and acidic residues" evidence="2">
    <location>
        <begin position="1138"/>
        <end position="1152"/>
    </location>
</feature>
<dbReference type="SUPFAM" id="SSF56672">
    <property type="entry name" value="DNA/RNA polymerases"/>
    <property type="match status" value="1"/>
</dbReference>
<feature type="region of interest" description="Disordered" evidence="2">
    <location>
        <begin position="1"/>
        <end position="20"/>
    </location>
</feature>
<dbReference type="InterPro" id="IPR043128">
    <property type="entry name" value="Rev_trsase/Diguanyl_cyclase"/>
</dbReference>
<dbReference type="Gene3D" id="4.10.60.10">
    <property type="entry name" value="Zinc finger, CCHC-type"/>
    <property type="match status" value="1"/>
</dbReference>
<dbReference type="Pfam" id="PF03732">
    <property type="entry name" value="Retrotrans_gag"/>
    <property type="match status" value="1"/>
</dbReference>
<dbReference type="Pfam" id="PF17921">
    <property type="entry name" value="Integrase_H2C2"/>
    <property type="match status" value="1"/>
</dbReference>
<evidence type="ECO:0000256" key="1">
    <source>
        <dbReference type="PROSITE-ProRule" id="PRU00047"/>
    </source>
</evidence>